<sequence>MISDDRVKWTRRGDGECSPQQKAMHVYHSRVEDKTQQGNYERALAEDLTTLCLDSPLISSSGLYTNVLCNLKKVHVEAFGSLSCGG</sequence>
<dbReference type="VEuPathDB" id="FungiDB:CPSG_04137"/>
<evidence type="ECO:0000313" key="2">
    <source>
        <dbReference type="Proteomes" id="UP000002497"/>
    </source>
</evidence>
<protein>
    <submittedName>
        <fullName evidence="1">Predicted protein</fullName>
    </submittedName>
</protein>
<proteinExistence type="predicted"/>
<accession>E9D1S9</accession>
<evidence type="ECO:0000313" key="1">
    <source>
        <dbReference type="EMBL" id="EFW19753.1"/>
    </source>
</evidence>
<gene>
    <name evidence="1" type="ORF">CPSG_04137</name>
</gene>
<dbReference type="EMBL" id="GL636490">
    <property type="protein sequence ID" value="EFW19753.1"/>
    <property type="molecule type" value="Genomic_DNA"/>
</dbReference>
<dbReference type="Proteomes" id="UP000002497">
    <property type="component" value="Unassembled WGS sequence"/>
</dbReference>
<name>E9D1S9_COCPS</name>
<reference evidence="2" key="2">
    <citation type="submission" date="2010-03" db="EMBL/GenBank/DDBJ databases">
        <title>The genome sequence of Coccidioides posadasii strain Silveira.</title>
        <authorList>
            <consortium name="The Broad Institute Genome Sequencing Center for Infectious Disease"/>
            <person name="Neafsey D."/>
            <person name="Orbach M."/>
            <person name="Henn M.R."/>
            <person name="Cole G.T."/>
            <person name="Galgiani J."/>
            <person name="Gardner M.J."/>
            <person name="Kirkland T.N."/>
            <person name="Taylor J.W."/>
            <person name="Young S.K."/>
            <person name="Zeng Q."/>
            <person name="Koehrsen M."/>
            <person name="Alvarado L."/>
            <person name="Berlin A."/>
            <person name="Borenstein D."/>
            <person name="Chapman S.B."/>
            <person name="Chen Z."/>
            <person name="Engels R."/>
            <person name="Freedman E."/>
            <person name="Gellesch M."/>
            <person name="Goldberg J."/>
            <person name="Griggs A."/>
            <person name="Gujja S."/>
            <person name="Heilman E."/>
            <person name="Heiman D."/>
            <person name="Howarth C."/>
            <person name="Jen D."/>
            <person name="Larson L."/>
            <person name="Mehta T."/>
            <person name="Neiman D."/>
            <person name="Park D."/>
            <person name="Pearson M."/>
            <person name="Richards J."/>
            <person name="Roberts A."/>
            <person name="Saif S."/>
            <person name="Shea T."/>
            <person name="Shenoy N."/>
            <person name="Sisk P."/>
            <person name="Stolte C."/>
            <person name="Sykes S."/>
            <person name="Walk T."/>
            <person name="White J."/>
            <person name="Yandava C."/>
            <person name="Haas B."/>
            <person name="Nusbaum C."/>
            <person name="Birren B."/>
        </authorList>
    </citation>
    <scope>NUCLEOTIDE SEQUENCE [LARGE SCALE GENOMIC DNA]</scope>
    <source>
        <strain evidence="2">RMSCC 757 / Silveira</strain>
    </source>
</reference>
<dbReference type="AlphaFoldDB" id="E9D1S9"/>
<keyword evidence="2" id="KW-1185">Reference proteome</keyword>
<dbReference type="HOGENOM" id="CLU_2497731_0_0_1"/>
<reference evidence="2" key="1">
    <citation type="journal article" date="2010" name="Genome Res.">
        <title>Population genomic sequencing of Coccidioides fungi reveals recent hybridization and transposon control.</title>
        <authorList>
            <person name="Neafsey D.E."/>
            <person name="Barker B.M."/>
            <person name="Sharpton T.J."/>
            <person name="Stajich J.E."/>
            <person name="Park D.J."/>
            <person name="Whiston E."/>
            <person name="Hung C.-Y."/>
            <person name="McMahan C."/>
            <person name="White J."/>
            <person name="Sykes S."/>
            <person name="Heiman D."/>
            <person name="Young S."/>
            <person name="Zeng Q."/>
            <person name="Abouelleil A."/>
            <person name="Aftuck L."/>
            <person name="Bessette D."/>
            <person name="Brown A."/>
            <person name="FitzGerald M."/>
            <person name="Lui A."/>
            <person name="Macdonald J.P."/>
            <person name="Priest M."/>
            <person name="Orbach M.J."/>
            <person name="Galgiani J.N."/>
            <person name="Kirkland T.N."/>
            <person name="Cole G.T."/>
            <person name="Birren B.W."/>
            <person name="Henn M.R."/>
            <person name="Taylor J.W."/>
            <person name="Rounsley S.D."/>
        </authorList>
    </citation>
    <scope>NUCLEOTIDE SEQUENCE [LARGE SCALE GENOMIC DNA]</scope>
    <source>
        <strain evidence="2">RMSCC 757 / Silveira</strain>
    </source>
</reference>
<organism evidence="2">
    <name type="scientific">Coccidioides posadasii (strain RMSCC 757 / Silveira)</name>
    <name type="common">Valley fever fungus</name>
    <dbReference type="NCBI Taxonomy" id="443226"/>
    <lineage>
        <taxon>Eukaryota</taxon>
        <taxon>Fungi</taxon>
        <taxon>Dikarya</taxon>
        <taxon>Ascomycota</taxon>
        <taxon>Pezizomycotina</taxon>
        <taxon>Eurotiomycetes</taxon>
        <taxon>Eurotiomycetidae</taxon>
        <taxon>Onygenales</taxon>
        <taxon>Onygenaceae</taxon>
        <taxon>Coccidioides</taxon>
    </lineage>
</organism>